<evidence type="ECO:0000313" key="3">
    <source>
        <dbReference type="Proteomes" id="UP000887540"/>
    </source>
</evidence>
<feature type="region of interest" description="Disordered" evidence="1">
    <location>
        <begin position="118"/>
        <end position="199"/>
    </location>
</feature>
<dbReference type="Proteomes" id="UP000887540">
    <property type="component" value="Unplaced"/>
</dbReference>
<proteinExistence type="predicted"/>
<dbReference type="InterPro" id="IPR043225">
    <property type="entry name" value="BACK_BTBD8"/>
</dbReference>
<reference evidence="4" key="1">
    <citation type="submission" date="2022-11" db="UniProtKB">
        <authorList>
            <consortium name="WormBaseParasite"/>
        </authorList>
    </citation>
    <scope>IDENTIFICATION</scope>
</reference>
<dbReference type="SMART" id="SM00225">
    <property type="entry name" value="BTB"/>
    <property type="match status" value="2"/>
</dbReference>
<dbReference type="InterPro" id="IPR011333">
    <property type="entry name" value="SKP1/BTB/POZ_sf"/>
</dbReference>
<dbReference type="PROSITE" id="PS50097">
    <property type="entry name" value="BTB"/>
    <property type="match status" value="2"/>
</dbReference>
<dbReference type="InterPro" id="IPR000210">
    <property type="entry name" value="BTB/POZ_dom"/>
</dbReference>
<evidence type="ECO:0000259" key="2">
    <source>
        <dbReference type="PROSITE" id="PS50097"/>
    </source>
</evidence>
<dbReference type="AlphaFoldDB" id="A0A914E8R3"/>
<feature type="compositionally biased region" description="Basic and acidic residues" evidence="1">
    <location>
        <begin position="121"/>
        <end position="150"/>
    </location>
</feature>
<accession>A0A914E8R3</accession>
<organism evidence="3 4">
    <name type="scientific">Acrobeloides nanus</name>
    <dbReference type="NCBI Taxonomy" id="290746"/>
    <lineage>
        <taxon>Eukaryota</taxon>
        <taxon>Metazoa</taxon>
        <taxon>Ecdysozoa</taxon>
        <taxon>Nematoda</taxon>
        <taxon>Chromadorea</taxon>
        <taxon>Rhabditida</taxon>
        <taxon>Tylenchina</taxon>
        <taxon>Cephalobomorpha</taxon>
        <taxon>Cephaloboidea</taxon>
        <taxon>Cephalobidae</taxon>
        <taxon>Acrobeloides</taxon>
    </lineage>
</organism>
<keyword evidence="3" id="KW-1185">Reference proteome</keyword>
<sequence>MRTSLLWEQFSTQREKIQINLTKKLKENMATLIGHVETADVILVAADGRRLPAHLCILRQRAPVFFQRYVEPMLDAMPKESRAKTPLEVAVGDVDSAGLKFFIRSVYTEDEISRLPGEVVTVEHDRPDSGDGTPRNEYDQDNSEMDHDFLDQTSSRNNETPNFQGSPQKSENDSLTISRAASTSQLSDVTNQVSESTENMSMSFTAAEDSQQKGYCRRTTEPVMTSFRELASSRESNMCVSGYSDIGDEIVAKENREKEKGMSCKFIRLDTSESAMVDSRSQSPMHRSMPNKAIFPMFIGFDGDETSTSEMTQSLPGPDGNYQTPGSIRGRAMIARRLSVTSLTSLTSIDLTPTYEGPAPISDANPSCRLAADLLEMYRNGTDSDVVIVTDEGELRAHRCILYANSGFFKKHLKNSSRIELKGFSKAVINFLLEFLYGGLTCIPDDVDVWEVISLATHLNIEELTQVAKLHIKTHKCHFFHRPCATCVSAIFDALPQFHAIKCLNGLFEEAMSWQARNFARIWKGRIFLHLNERWQKECFEALIGELNEESLIDTLLGCEKLQLSLPRIKAQHLAEAVQKLVADVVEFCTDFLISSFDLVLGSKSLRSHGKGLALNLALIEDVFPTLVHSLSADTAIKTFIALKNLLIEIQEEPPSTPRRSHLSIPLDEWSQVKKSP</sequence>
<dbReference type="Pfam" id="PF26017">
    <property type="entry name" value="BACK_BTBD8"/>
    <property type="match status" value="1"/>
</dbReference>
<dbReference type="Pfam" id="PF00651">
    <property type="entry name" value="BTB"/>
    <property type="match status" value="1"/>
</dbReference>
<feature type="domain" description="BTB" evidence="2">
    <location>
        <begin position="384"/>
        <end position="445"/>
    </location>
</feature>
<feature type="domain" description="BTB" evidence="2">
    <location>
        <begin position="39"/>
        <end position="108"/>
    </location>
</feature>
<dbReference type="SUPFAM" id="SSF54695">
    <property type="entry name" value="POZ domain"/>
    <property type="match status" value="2"/>
</dbReference>
<dbReference type="Gene3D" id="3.30.710.10">
    <property type="entry name" value="Potassium Channel Kv1.1, Chain A"/>
    <property type="match status" value="2"/>
</dbReference>
<dbReference type="PANTHER" id="PTHR22427">
    <property type="entry name" value="GH15728P"/>
    <property type="match status" value="1"/>
</dbReference>
<dbReference type="WBParaSite" id="ACRNAN_scaffold6333.g13278.t1">
    <property type="protein sequence ID" value="ACRNAN_scaffold6333.g13278.t1"/>
    <property type="gene ID" value="ACRNAN_scaffold6333.g13278"/>
</dbReference>
<protein>
    <submittedName>
        <fullName evidence="4">BTB domain-containing protein</fullName>
    </submittedName>
</protein>
<evidence type="ECO:0000256" key="1">
    <source>
        <dbReference type="SAM" id="MobiDB-lite"/>
    </source>
</evidence>
<feature type="compositionally biased region" description="Polar residues" evidence="1">
    <location>
        <begin position="151"/>
        <end position="199"/>
    </location>
</feature>
<evidence type="ECO:0000313" key="4">
    <source>
        <dbReference type="WBParaSite" id="ACRNAN_scaffold6333.g13278.t1"/>
    </source>
</evidence>
<dbReference type="PANTHER" id="PTHR22427:SF7">
    <property type="entry name" value="GH15728P"/>
    <property type="match status" value="1"/>
</dbReference>
<name>A0A914E8R3_9BILA</name>